<name>A0A0E9R598_ANGAN</name>
<dbReference type="EMBL" id="GBXM01085054">
    <property type="protein sequence ID" value="JAH23523.1"/>
    <property type="molecule type" value="Transcribed_RNA"/>
</dbReference>
<reference evidence="1" key="1">
    <citation type="submission" date="2014-11" db="EMBL/GenBank/DDBJ databases">
        <authorList>
            <person name="Amaro Gonzalez C."/>
        </authorList>
    </citation>
    <scope>NUCLEOTIDE SEQUENCE</scope>
</reference>
<accession>A0A0E9R598</accession>
<sequence length="60" mass="7066">MSVMPWKLYIVMTSLLRNHSNRIRRKRSCRWGLFSFISHNAVLLTWQVTGLQARSKALCC</sequence>
<proteinExistence type="predicted"/>
<dbReference type="AlphaFoldDB" id="A0A0E9R598"/>
<organism evidence="1">
    <name type="scientific">Anguilla anguilla</name>
    <name type="common">European freshwater eel</name>
    <name type="synonym">Muraena anguilla</name>
    <dbReference type="NCBI Taxonomy" id="7936"/>
    <lineage>
        <taxon>Eukaryota</taxon>
        <taxon>Metazoa</taxon>
        <taxon>Chordata</taxon>
        <taxon>Craniata</taxon>
        <taxon>Vertebrata</taxon>
        <taxon>Euteleostomi</taxon>
        <taxon>Actinopterygii</taxon>
        <taxon>Neopterygii</taxon>
        <taxon>Teleostei</taxon>
        <taxon>Anguilliformes</taxon>
        <taxon>Anguillidae</taxon>
        <taxon>Anguilla</taxon>
    </lineage>
</organism>
<evidence type="ECO:0000313" key="1">
    <source>
        <dbReference type="EMBL" id="JAH23523.1"/>
    </source>
</evidence>
<protein>
    <submittedName>
        <fullName evidence="1">Uncharacterized protein</fullName>
    </submittedName>
</protein>
<reference evidence="1" key="2">
    <citation type="journal article" date="2015" name="Fish Shellfish Immunol.">
        <title>Early steps in the European eel (Anguilla anguilla)-Vibrio vulnificus interaction in the gills: Role of the RtxA13 toxin.</title>
        <authorList>
            <person name="Callol A."/>
            <person name="Pajuelo D."/>
            <person name="Ebbesson L."/>
            <person name="Teles M."/>
            <person name="MacKenzie S."/>
            <person name="Amaro C."/>
        </authorList>
    </citation>
    <scope>NUCLEOTIDE SEQUENCE</scope>
</reference>